<comment type="caution">
    <text evidence="1">The sequence shown here is derived from an EMBL/GenBank/DDBJ whole genome shotgun (WGS) entry which is preliminary data.</text>
</comment>
<evidence type="ECO:0000313" key="2">
    <source>
        <dbReference type="Proteomes" id="UP000065521"/>
    </source>
</evidence>
<protein>
    <submittedName>
        <fullName evidence="1">Uncharacterized protein</fullName>
    </submittedName>
</protein>
<gene>
    <name evidence="1" type="ORF">WI38_06200</name>
</gene>
<dbReference type="Proteomes" id="UP000065521">
    <property type="component" value="Unassembled WGS sequence"/>
</dbReference>
<organism evidence="1 2">
    <name type="scientific">Burkholderia ubonensis</name>
    <dbReference type="NCBI Taxonomy" id="101571"/>
    <lineage>
        <taxon>Bacteria</taxon>
        <taxon>Pseudomonadati</taxon>
        <taxon>Pseudomonadota</taxon>
        <taxon>Betaproteobacteria</taxon>
        <taxon>Burkholderiales</taxon>
        <taxon>Burkholderiaceae</taxon>
        <taxon>Burkholderia</taxon>
        <taxon>Burkholderia cepacia complex</taxon>
    </lineage>
</organism>
<name>A0A102LJN4_9BURK</name>
<reference evidence="1 2" key="1">
    <citation type="submission" date="2015-11" db="EMBL/GenBank/DDBJ databases">
        <title>Expanding the genomic diversity of Burkholderia species for the development of highly accurate diagnostics.</title>
        <authorList>
            <person name="Sahl J."/>
            <person name="Keim P."/>
            <person name="Wagner D."/>
        </authorList>
    </citation>
    <scope>NUCLEOTIDE SEQUENCE [LARGE SCALE GENOMIC DNA]</scope>
    <source>
        <strain evidence="1 2">RF32-BP4</strain>
    </source>
</reference>
<dbReference type="EMBL" id="LOTN01000012">
    <property type="protein sequence ID" value="KUZ94750.1"/>
    <property type="molecule type" value="Genomic_DNA"/>
</dbReference>
<dbReference type="AlphaFoldDB" id="A0A102LJN4"/>
<accession>A0A102LJN4</accession>
<evidence type="ECO:0000313" key="1">
    <source>
        <dbReference type="EMBL" id="KUZ94750.1"/>
    </source>
</evidence>
<proteinExistence type="predicted"/>
<sequence length="83" mass="9119">MHARPRTLTAGSPPAHTWRATLADRTGRARTGMQAVAATLTARRSDDRKSNESRLAPAIFIASQHLLRGPQASYAHSRRRGFV</sequence>